<keyword evidence="2" id="KW-1185">Reference proteome</keyword>
<dbReference type="EMBL" id="AVOT02013920">
    <property type="protein sequence ID" value="MBW0496967.1"/>
    <property type="molecule type" value="Genomic_DNA"/>
</dbReference>
<evidence type="ECO:0000313" key="2">
    <source>
        <dbReference type="Proteomes" id="UP000765509"/>
    </source>
</evidence>
<protein>
    <submittedName>
        <fullName evidence="1">Uncharacterized protein</fullName>
    </submittedName>
</protein>
<accession>A0A9Q3DB63</accession>
<sequence length="68" mass="7795">MDPHRHVPRGVHIMLSESFGTGFQQPPSSFPGFFVVVKSSLRQPTRLVSLHQIDICIFKKLVVIFFTR</sequence>
<evidence type="ECO:0000313" key="1">
    <source>
        <dbReference type="EMBL" id="MBW0496967.1"/>
    </source>
</evidence>
<reference evidence="1" key="1">
    <citation type="submission" date="2021-03" db="EMBL/GenBank/DDBJ databases">
        <title>Draft genome sequence of rust myrtle Austropuccinia psidii MF-1, a brazilian biotype.</title>
        <authorList>
            <person name="Quecine M.C."/>
            <person name="Pachon D.M.R."/>
            <person name="Bonatelli M.L."/>
            <person name="Correr F.H."/>
            <person name="Franceschini L.M."/>
            <person name="Leite T.F."/>
            <person name="Margarido G.R.A."/>
            <person name="Almeida C.A."/>
            <person name="Ferrarezi J.A."/>
            <person name="Labate C.A."/>
        </authorList>
    </citation>
    <scope>NUCLEOTIDE SEQUENCE</scope>
    <source>
        <strain evidence="1">MF-1</strain>
    </source>
</reference>
<gene>
    <name evidence="1" type="ORF">O181_036682</name>
</gene>
<dbReference type="Proteomes" id="UP000765509">
    <property type="component" value="Unassembled WGS sequence"/>
</dbReference>
<comment type="caution">
    <text evidence="1">The sequence shown here is derived from an EMBL/GenBank/DDBJ whole genome shotgun (WGS) entry which is preliminary data.</text>
</comment>
<name>A0A9Q3DB63_9BASI</name>
<proteinExistence type="predicted"/>
<organism evidence="1 2">
    <name type="scientific">Austropuccinia psidii MF-1</name>
    <dbReference type="NCBI Taxonomy" id="1389203"/>
    <lineage>
        <taxon>Eukaryota</taxon>
        <taxon>Fungi</taxon>
        <taxon>Dikarya</taxon>
        <taxon>Basidiomycota</taxon>
        <taxon>Pucciniomycotina</taxon>
        <taxon>Pucciniomycetes</taxon>
        <taxon>Pucciniales</taxon>
        <taxon>Sphaerophragmiaceae</taxon>
        <taxon>Austropuccinia</taxon>
    </lineage>
</organism>
<dbReference type="AlphaFoldDB" id="A0A9Q3DB63"/>